<evidence type="ECO:0000256" key="3">
    <source>
        <dbReference type="ARBA" id="ARBA00022833"/>
    </source>
</evidence>
<dbReference type="GO" id="GO:0061630">
    <property type="term" value="F:ubiquitin protein ligase activity"/>
    <property type="evidence" value="ECO:0007669"/>
    <property type="project" value="TreeGrafter"/>
</dbReference>
<dbReference type="PROSITE" id="PS50089">
    <property type="entry name" value="ZF_RING_2"/>
    <property type="match status" value="1"/>
</dbReference>
<dbReference type="InterPro" id="IPR013083">
    <property type="entry name" value="Znf_RING/FYVE/PHD"/>
</dbReference>
<evidence type="ECO:0000256" key="1">
    <source>
        <dbReference type="ARBA" id="ARBA00022723"/>
    </source>
</evidence>
<dbReference type="SUPFAM" id="SSF57850">
    <property type="entry name" value="RING/U-box"/>
    <property type="match status" value="1"/>
</dbReference>
<dbReference type="AlphaFoldDB" id="A0A451BQQ7"/>
<keyword evidence="2" id="KW-0863">Zinc-finger</keyword>
<proteinExistence type="predicted"/>
<reference evidence="8" key="1">
    <citation type="submission" date="2019-02" db="EMBL/GenBank/DDBJ databases">
        <authorList>
            <person name="Gruber-Vodicka R. H."/>
            <person name="Seah K. B. B."/>
        </authorList>
    </citation>
    <scope>NUCLEOTIDE SEQUENCE</scope>
    <source>
        <strain evidence="8">BECK_S127</strain>
        <strain evidence="7">BECK_S1320</strain>
        <strain evidence="6">BECK_S1321</strain>
    </source>
</reference>
<protein>
    <submittedName>
        <fullName evidence="8">Ring finger domain-containing protein</fullName>
    </submittedName>
</protein>
<evidence type="ECO:0000256" key="4">
    <source>
        <dbReference type="SAM" id="Phobius"/>
    </source>
</evidence>
<keyword evidence="1" id="KW-0479">Metal-binding</keyword>
<dbReference type="GO" id="GO:0016567">
    <property type="term" value="P:protein ubiquitination"/>
    <property type="evidence" value="ECO:0007669"/>
    <property type="project" value="TreeGrafter"/>
</dbReference>
<feature type="transmembrane region" description="Helical" evidence="4">
    <location>
        <begin position="336"/>
        <end position="354"/>
    </location>
</feature>
<name>A0A451BQQ7_9GAMM</name>
<dbReference type="InterPro" id="IPR001841">
    <property type="entry name" value="Znf_RING"/>
</dbReference>
<dbReference type="SMART" id="SM00184">
    <property type="entry name" value="RING"/>
    <property type="match status" value="1"/>
</dbReference>
<keyword evidence="4" id="KW-1133">Transmembrane helix</keyword>
<dbReference type="PANTHER" id="PTHR45969">
    <property type="entry name" value="RING ZINC FINGER PROTEIN-RELATED"/>
    <property type="match status" value="1"/>
</dbReference>
<keyword evidence="4" id="KW-0812">Transmembrane</keyword>
<keyword evidence="3" id="KW-0862">Zinc</keyword>
<evidence type="ECO:0000313" key="6">
    <source>
        <dbReference type="EMBL" id="VFK43197.1"/>
    </source>
</evidence>
<dbReference type="Gene3D" id="3.30.40.10">
    <property type="entry name" value="Zinc/RING finger domain, C3HC4 (zinc finger)"/>
    <property type="match status" value="1"/>
</dbReference>
<dbReference type="Pfam" id="PF13639">
    <property type="entry name" value="zf-RING_2"/>
    <property type="match status" value="1"/>
</dbReference>
<evidence type="ECO:0000256" key="2">
    <source>
        <dbReference type="ARBA" id="ARBA00022771"/>
    </source>
</evidence>
<sequence length="356" mass="40827">MDSVKVDSSYWNCSICQDPMDSEATISQRCFHVFHESCIMDWITKENNTCPNCKLSHFSPYEVLPNSVFEKQYAKWKTDPENYSFEKAFQEEYHQTAEEVGIVAEQILRPIELRGKERQEVLSEEQIQRYYEYGNRRIMELIPNATKEQISIAKRIEDQADNLKISQLEKVNARQWQALGEIAQNQKGMHIALDQENLTGSYEKKVSVMTSIIEQHLTILRSFSKEKKDYAFIKILSNFSQNLDNFKTRFTEAGDTKNQSIEESREQLEKVNSELEAFIANQPKSIKEILGVKDLAPVKVLKALSEVSEASTAPSSPTTPERKCPKKCITRLKTTFIATTILSVFGLIYCYTIGGA</sequence>
<evidence type="ECO:0000313" key="7">
    <source>
        <dbReference type="EMBL" id="VFK48810.1"/>
    </source>
</evidence>
<evidence type="ECO:0000259" key="5">
    <source>
        <dbReference type="PROSITE" id="PS50089"/>
    </source>
</evidence>
<gene>
    <name evidence="8" type="ORF">BECKSD772D_GA0070982_11345</name>
    <name evidence="7" type="ORF">BECKSD772E_GA0070983_11435</name>
    <name evidence="6" type="ORF">BECKSD772F_GA0070984_11395</name>
</gene>
<dbReference type="EMBL" id="CAADFR010000139">
    <property type="protein sequence ID" value="VFK43197.1"/>
    <property type="molecule type" value="Genomic_DNA"/>
</dbReference>
<dbReference type="PANTHER" id="PTHR45969:SF69">
    <property type="entry name" value="FINGER DOMAIN PROTEIN, PUTATIVE (AFU_ORTHOLOGUE AFUA_3G12190)-RELATED"/>
    <property type="match status" value="1"/>
</dbReference>
<keyword evidence="4" id="KW-0472">Membrane</keyword>
<dbReference type="EMBL" id="CAADFU010000143">
    <property type="protein sequence ID" value="VFK48810.1"/>
    <property type="molecule type" value="Genomic_DNA"/>
</dbReference>
<organism evidence="8">
    <name type="scientific">Candidatus Kentrum sp. SD</name>
    <dbReference type="NCBI Taxonomy" id="2126332"/>
    <lineage>
        <taxon>Bacteria</taxon>
        <taxon>Pseudomonadati</taxon>
        <taxon>Pseudomonadota</taxon>
        <taxon>Gammaproteobacteria</taxon>
        <taxon>Candidatus Kentrum</taxon>
    </lineage>
</organism>
<accession>A0A451BQQ7</accession>
<dbReference type="GO" id="GO:0008270">
    <property type="term" value="F:zinc ion binding"/>
    <property type="evidence" value="ECO:0007669"/>
    <property type="project" value="UniProtKB-KW"/>
</dbReference>
<evidence type="ECO:0000313" key="8">
    <source>
        <dbReference type="EMBL" id="VFK80626.1"/>
    </source>
</evidence>
<feature type="domain" description="RING-type" evidence="5">
    <location>
        <begin position="13"/>
        <end position="54"/>
    </location>
</feature>
<dbReference type="EMBL" id="CAADHB010000134">
    <property type="protein sequence ID" value="VFK80626.1"/>
    <property type="molecule type" value="Genomic_DNA"/>
</dbReference>